<name>A0A381W923_9ZZZZ</name>
<feature type="non-terminal residue" evidence="2">
    <location>
        <position position="850"/>
    </location>
</feature>
<protein>
    <recommendedName>
        <fullName evidence="1">Fibronectin type-III domain-containing protein</fullName>
    </recommendedName>
</protein>
<gene>
    <name evidence="2" type="ORF">METZ01_LOCUS101826</name>
</gene>
<organism evidence="2">
    <name type="scientific">marine metagenome</name>
    <dbReference type="NCBI Taxonomy" id="408172"/>
    <lineage>
        <taxon>unclassified sequences</taxon>
        <taxon>metagenomes</taxon>
        <taxon>ecological metagenomes</taxon>
    </lineage>
</organism>
<evidence type="ECO:0000313" key="2">
    <source>
        <dbReference type="EMBL" id="SVA48972.1"/>
    </source>
</evidence>
<dbReference type="SMART" id="SM00060">
    <property type="entry name" value="FN3"/>
    <property type="match status" value="1"/>
</dbReference>
<dbReference type="SUPFAM" id="SSF49299">
    <property type="entry name" value="PKD domain"/>
    <property type="match status" value="1"/>
</dbReference>
<dbReference type="InterPro" id="IPR013783">
    <property type="entry name" value="Ig-like_fold"/>
</dbReference>
<dbReference type="InterPro" id="IPR036116">
    <property type="entry name" value="FN3_sf"/>
</dbReference>
<feature type="domain" description="Fibronectin type-III" evidence="1">
    <location>
        <begin position="442"/>
        <end position="544"/>
    </location>
</feature>
<reference evidence="2" key="1">
    <citation type="submission" date="2018-05" db="EMBL/GenBank/DDBJ databases">
        <authorList>
            <person name="Lanie J.A."/>
            <person name="Ng W.-L."/>
            <person name="Kazmierczak K.M."/>
            <person name="Andrzejewski T.M."/>
            <person name="Davidsen T.M."/>
            <person name="Wayne K.J."/>
            <person name="Tettelin H."/>
            <person name="Glass J.I."/>
            <person name="Rusch D."/>
            <person name="Podicherti R."/>
            <person name="Tsui H.-C.T."/>
            <person name="Winkler M.E."/>
        </authorList>
    </citation>
    <scope>NUCLEOTIDE SEQUENCE</scope>
</reference>
<dbReference type="CDD" id="cd00063">
    <property type="entry name" value="FN3"/>
    <property type="match status" value="1"/>
</dbReference>
<sequence>MKILNILYVILSLSVVYGEIIEETGSLKEFLAGTQEGIAYDNFISHISEGIADPGYNDYGPAWHDNQTNGFGAYTVIPQASSTLNVWSEVMGHFIKEEYSEIDAILTDSLDTFRYDLVMFQDSVLTRTYYMLRERLDTSFVDNNETGPPDDDVVGSFQNGWGLYILNPSAQNMNMVVQVPHPCDDFLSSYIGMEIFLQCDAFAYQIAGAGREVRWTEEGDYSNDRSLSDPSRNENSLFHLFHKAVTDSLENNPPHSPVVLQVHSFDNESHDNILRSIVLSGGYDAGNANKPIRDVTDSHLDLIHFTDEYPIQAGMYGDHPEVHITYYYQVHYNGSFHFEGDSGSYSIPHTYELLGTNTNRQLLDLHSGYNHGGVYEPFVHIELDEKPLIFDAIDLSMEELLFQGMLPVTWRNYENFLAYYQPFVDAVHGYFDSWTEIPDTTAPLEVESLNLSNTSSYYIDLSWQYVEDTNFKSYQIYYDTTSQMSDPLVWSLDQDWNLVNMFHSDTRITDLVPETNYYFQIESEDHFFNVSEISETIMAMTIDPFVINDFDTVQDSLGSWYDQDEDSLSWEYSDSITYGQSPYSLHLYGNTWKTMEISPFQVLDGHVWQVAVFSDGDSEIQAFGVGDSMHTLFYSFAGSQELDIEEWVTVYQGNFPDHQWNLYQLPIADDWFAWYDYYPVIDRLIFINDDDGEDPGEVFFDYLVDMTDVLPVPPAVAIEFDIGSIYRSNGVRQVDIQFYSDVVDPDTYSHDYLWSFGDDSTSEEIDPLHTFLVVDDHPYTVYLEVTDQTERIGRATVQIDVDEGNTSFPLTMNFVGDIILARNYENDGGIIPTLGVEAIFEPTLSILGEN</sequence>
<dbReference type="PROSITE" id="PS50853">
    <property type="entry name" value="FN3"/>
    <property type="match status" value="1"/>
</dbReference>
<dbReference type="SUPFAM" id="SSF49265">
    <property type="entry name" value="Fibronectin type III"/>
    <property type="match status" value="1"/>
</dbReference>
<proteinExistence type="predicted"/>
<dbReference type="Gene3D" id="2.60.40.10">
    <property type="entry name" value="Immunoglobulins"/>
    <property type="match status" value="2"/>
</dbReference>
<dbReference type="EMBL" id="UINC01011061">
    <property type="protein sequence ID" value="SVA48972.1"/>
    <property type="molecule type" value="Genomic_DNA"/>
</dbReference>
<dbReference type="InterPro" id="IPR003961">
    <property type="entry name" value="FN3_dom"/>
</dbReference>
<evidence type="ECO:0000259" key="1">
    <source>
        <dbReference type="PROSITE" id="PS50853"/>
    </source>
</evidence>
<dbReference type="AlphaFoldDB" id="A0A381W923"/>
<dbReference type="InterPro" id="IPR035986">
    <property type="entry name" value="PKD_dom_sf"/>
</dbReference>
<accession>A0A381W923</accession>